<feature type="transmembrane region" description="Helical" evidence="2">
    <location>
        <begin position="41"/>
        <end position="59"/>
    </location>
</feature>
<comment type="caution">
    <text evidence="3">The sequence shown here is derived from an EMBL/GenBank/DDBJ whole genome shotgun (WGS) entry which is preliminary data.</text>
</comment>
<gene>
    <name evidence="3" type="ORF">ACFQJ7_04145</name>
</gene>
<evidence type="ECO:0000256" key="2">
    <source>
        <dbReference type="SAM" id="Phobius"/>
    </source>
</evidence>
<evidence type="ECO:0000256" key="1">
    <source>
        <dbReference type="SAM" id="MobiDB-lite"/>
    </source>
</evidence>
<keyword evidence="2" id="KW-1133">Transmembrane helix</keyword>
<name>A0ABD5X1X7_9EURY</name>
<keyword evidence="2" id="KW-0812">Transmembrane</keyword>
<feature type="region of interest" description="Disordered" evidence="1">
    <location>
        <begin position="151"/>
        <end position="178"/>
    </location>
</feature>
<organism evidence="3 4">
    <name type="scientific">Halovenus rubra</name>
    <dbReference type="NCBI Taxonomy" id="869890"/>
    <lineage>
        <taxon>Archaea</taxon>
        <taxon>Methanobacteriati</taxon>
        <taxon>Methanobacteriota</taxon>
        <taxon>Stenosarchaea group</taxon>
        <taxon>Halobacteria</taxon>
        <taxon>Halobacteriales</taxon>
        <taxon>Haloarculaceae</taxon>
        <taxon>Halovenus</taxon>
    </lineage>
</organism>
<feature type="region of interest" description="Disordered" evidence="1">
    <location>
        <begin position="62"/>
        <end position="137"/>
    </location>
</feature>
<evidence type="ECO:0000313" key="4">
    <source>
        <dbReference type="Proteomes" id="UP001596414"/>
    </source>
</evidence>
<reference evidence="3 4" key="1">
    <citation type="journal article" date="2014" name="Int. J. Syst. Evol. Microbiol.">
        <title>Complete genome sequence of Corynebacterium casei LMG S-19264T (=DSM 44701T), isolated from a smear-ripened cheese.</title>
        <authorList>
            <consortium name="US DOE Joint Genome Institute (JGI-PGF)"/>
            <person name="Walter F."/>
            <person name="Albersmeier A."/>
            <person name="Kalinowski J."/>
            <person name="Ruckert C."/>
        </authorList>
    </citation>
    <scope>NUCLEOTIDE SEQUENCE [LARGE SCALE GENOMIC DNA]</scope>
    <source>
        <strain evidence="3 4">CGMCC 4.7215</strain>
    </source>
</reference>
<dbReference type="RefSeq" id="WP_267636230.1">
    <property type="nucleotide sequence ID" value="NZ_JAODIY010000004.1"/>
</dbReference>
<proteinExistence type="predicted"/>
<dbReference type="AlphaFoldDB" id="A0ABD5X1X7"/>
<keyword evidence="2" id="KW-0472">Membrane</keyword>
<evidence type="ECO:0000313" key="3">
    <source>
        <dbReference type="EMBL" id="MFC7125231.1"/>
    </source>
</evidence>
<accession>A0ABD5X1X7</accession>
<sequence length="220" mass="23172">MNRLRRVVAFGLFVLFALWLVSWPTTRLFVAGLGESGVERWVILFATLCSVILLARLVTTGSVSGGDGQDSETSPGSTHTTHSLSASGPAQASSKTGNEGESTVERGDGWTGDRFLTGQGGTRNKGFQIEEQPPETDVDEHLQYLAEKLGEDVRDTGNDTTSGTGAQSPSDADIPEQCPQPYCDAVWAHSGLLSGSDGYEVLSDGTQVRCGSCGAIASLT</sequence>
<feature type="compositionally biased region" description="Polar residues" evidence="1">
    <location>
        <begin position="158"/>
        <end position="170"/>
    </location>
</feature>
<dbReference type="EMBL" id="JBHSZQ010000004">
    <property type="protein sequence ID" value="MFC7125231.1"/>
    <property type="molecule type" value="Genomic_DNA"/>
</dbReference>
<protein>
    <submittedName>
        <fullName evidence="3">Uncharacterized protein</fullName>
    </submittedName>
</protein>
<dbReference type="Proteomes" id="UP001596414">
    <property type="component" value="Unassembled WGS sequence"/>
</dbReference>
<feature type="compositionally biased region" description="Polar residues" evidence="1">
    <location>
        <begin position="71"/>
        <end position="101"/>
    </location>
</feature>